<dbReference type="Proteomes" id="UP000426246">
    <property type="component" value="Chromosome"/>
</dbReference>
<dbReference type="OrthoDB" id="7869153at2"/>
<keyword evidence="2" id="KW-1185">Reference proteome</keyword>
<sequence>MANKLARLSKWKMHRFYAKKPAFAKHLPHSASFSSRSLAKFMKKYKNVYIKATHQHTGRGIIKAWKINRGYRFIKVRGRARFSPTIKHLYKKIRKVGGSRSYIIQRTIKLARINGRTFDIRVMMMRNRRRKWKYAGIIAKVSGSGSVVSNVLRGRGYALGLKKALKKSLNWNATKSAKIKKQLIRLSKKIIRYSDKYPFYSYQSGIDLAIDKKGRIWIIEVNLHNPSHGLFKDKDKKAYKRIGHLYSSYRRHNKRVI</sequence>
<evidence type="ECO:0000313" key="1">
    <source>
        <dbReference type="EMBL" id="QGQ96474.1"/>
    </source>
</evidence>
<dbReference type="RefSeq" id="WP_155701522.1">
    <property type="nucleotide sequence ID" value="NZ_CP034235.1"/>
</dbReference>
<dbReference type="KEGG" id="ppsc:EHS13_17075"/>
<dbReference type="Gene3D" id="3.30.470.20">
    <property type="entry name" value="ATP-grasp fold, B domain"/>
    <property type="match status" value="1"/>
</dbReference>
<dbReference type="InterPro" id="IPR026838">
    <property type="entry name" value="YheC/D"/>
</dbReference>
<reference evidence="2" key="1">
    <citation type="submission" date="2018-11" db="EMBL/GenBank/DDBJ databases">
        <title>Complete genome sequence of Paenibacillus sp. ML311-T8.</title>
        <authorList>
            <person name="Nam Y.-D."/>
            <person name="Kang J."/>
            <person name="Chung W.-H."/>
            <person name="Park Y.S."/>
        </authorList>
    </citation>
    <scope>NUCLEOTIDE SEQUENCE [LARGE SCALE GENOMIC DNA]</scope>
    <source>
        <strain evidence="2">ML311-T8</strain>
    </source>
</reference>
<evidence type="ECO:0000313" key="2">
    <source>
        <dbReference type="Proteomes" id="UP000426246"/>
    </source>
</evidence>
<organism evidence="1 2">
    <name type="scientific">Paenibacillus psychroresistens</name>
    <dbReference type="NCBI Taxonomy" id="1778678"/>
    <lineage>
        <taxon>Bacteria</taxon>
        <taxon>Bacillati</taxon>
        <taxon>Bacillota</taxon>
        <taxon>Bacilli</taxon>
        <taxon>Bacillales</taxon>
        <taxon>Paenibacillaceae</taxon>
        <taxon>Paenibacillus</taxon>
    </lineage>
</organism>
<gene>
    <name evidence="1" type="ORF">EHS13_17075</name>
</gene>
<dbReference type="SUPFAM" id="SSF56059">
    <property type="entry name" value="Glutathione synthetase ATP-binding domain-like"/>
    <property type="match status" value="1"/>
</dbReference>
<dbReference type="Pfam" id="PF14398">
    <property type="entry name" value="ATPgrasp_YheCD"/>
    <property type="match status" value="1"/>
</dbReference>
<proteinExistence type="predicted"/>
<dbReference type="AlphaFoldDB" id="A0A6B8RL36"/>
<dbReference type="EMBL" id="CP034235">
    <property type="protein sequence ID" value="QGQ96474.1"/>
    <property type="molecule type" value="Genomic_DNA"/>
</dbReference>
<name>A0A6B8RL36_9BACL</name>
<protein>
    <submittedName>
        <fullName evidence="1">YheC/YheD family protein</fullName>
    </submittedName>
</protein>
<accession>A0A6B8RL36</accession>